<dbReference type="Pfam" id="PF00561">
    <property type="entry name" value="Abhydrolase_1"/>
    <property type="match status" value="1"/>
</dbReference>
<evidence type="ECO:0000259" key="1">
    <source>
        <dbReference type="Pfam" id="PF00561"/>
    </source>
</evidence>
<dbReference type="ESTHER" id="triei-q119k3">
    <property type="family name" value="AlphaBeta_hydrolase"/>
</dbReference>
<dbReference type="PANTHER" id="PTHR43798">
    <property type="entry name" value="MONOACYLGLYCEROL LIPASE"/>
    <property type="match status" value="1"/>
</dbReference>
<accession>Q119K3</accession>
<proteinExistence type="predicted"/>
<organism evidence="2">
    <name type="scientific">Trichodesmium erythraeum (strain IMS101)</name>
    <dbReference type="NCBI Taxonomy" id="203124"/>
    <lineage>
        <taxon>Bacteria</taxon>
        <taxon>Bacillati</taxon>
        <taxon>Cyanobacteriota</taxon>
        <taxon>Cyanophyceae</taxon>
        <taxon>Oscillatoriophycideae</taxon>
        <taxon>Oscillatoriales</taxon>
        <taxon>Microcoleaceae</taxon>
        <taxon>Trichodesmium</taxon>
    </lineage>
</organism>
<sequence length="275" mass="31813">MQSVWLNSRVKLSDGLLFWREIGTGSKNIVFLHGTWYDSSQWLSVMEKLSLHYHCFAPDLPGCNESKFYSTYYSISQMVEYLAEYIAALKLEKVYLVGHSLGGWIAASYGLKYPDKLLGLILVSPEGIDIADVKVRWQWYRWLAPKVSLLYWMLRLIYPFTRLLGLNKKVKQILQIRQNLRLNSTVNQILFRRRWAQIKHELLAENLGYLKVATLVLQGYKDTDITLSMSKYCAELLPRAKLSLISSGESNLPEQIPDIVVQKIIDFLSDEDNLL</sequence>
<feature type="domain" description="AB hydrolase-1" evidence="1">
    <location>
        <begin position="29"/>
        <end position="247"/>
    </location>
</feature>
<dbReference type="InterPro" id="IPR029058">
    <property type="entry name" value="AB_hydrolase_fold"/>
</dbReference>
<dbReference type="eggNOG" id="COG0596">
    <property type="taxonomic scope" value="Bacteria"/>
</dbReference>
<dbReference type="KEGG" id="ter:Tery_0351"/>
<keyword evidence="2" id="KW-0378">Hydrolase</keyword>
<dbReference type="InterPro" id="IPR000073">
    <property type="entry name" value="AB_hydrolase_1"/>
</dbReference>
<protein>
    <submittedName>
        <fullName evidence="2">Alpha/beta hydrolase fold</fullName>
    </submittedName>
</protein>
<dbReference type="PRINTS" id="PR00111">
    <property type="entry name" value="ABHYDROLASE"/>
</dbReference>
<evidence type="ECO:0000313" key="2">
    <source>
        <dbReference type="EMBL" id="ABG49821.1"/>
    </source>
</evidence>
<dbReference type="OrthoDB" id="9808398at2"/>
<dbReference type="STRING" id="203124.Tery_0351"/>
<dbReference type="GO" id="GO:0016787">
    <property type="term" value="F:hydrolase activity"/>
    <property type="evidence" value="ECO:0007669"/>
    <property type="project" value="UniProtKB-KW"/>
</dbReference>
<reference evidence="2" key="1">
    <citation type="submission" date="2006-06" db="EMBL/GenBank/DDBJ databases">
        <title>Complete sequence of Trichodesmium erythraeum IMS101.</title>
        <authorList>
            <consortium name="US DOE Joint Genome Institute"/>
            <person name="Copeland A."/>
            <person name="Lucas S."/>
            <person name="Lapidus A."/>
            <person name="Barry K."/>
            <person name="Detter J.C."/>
            <person name="Glavina del Rio T."/>
            <person name="Hammon N."/>
            <person name="Israni S."/>
            <person name="Dalin E."/>
            <person name="Tice H."/>
            <person name="Pitluck S."/>
            <person name="Kiss H."/>
            <person name="Munk A.C."/>
            <person name="Brettin T."/>
            <person name="Bruce D."/>
            <person name="Han C."/>
            <person name="Tapia R."/>
            <person name="Gilna P."/>
            <person name="Schmutz J."/>
            <person name="Larimer F."/>
            <person name="Land M."/>
            <person name="Hauser L."/>
            <person name="Kyrpides N."/>
            <person name="Kim E."/>
            <person name="Richardson P."/>
        </authorList>
    </citation>
    <scope>NUCLEOTIDE SEQUENCE [LARGE SCALE GENOMIC DNA]</scope>
    <source>
        <strain evidence="2">IMS101</strain>
    </source>
</reference>
<dbReference type="SUPFAM" id="SSF53474">
    <property type="entry name" value="alpha/beta-Hydrolases"/>
    <property type="match status" value="1"/>
</dbReference>
<gene>
    <name evidence="2" type="ordered locus">Tery_0351</name>
</gene>
<dbReference type="AlphaFoldDB" id="Q119K3"/>
<dbReference type="RefSeq" id="WP_011610217.1">
    <property type="nucleotide sequence ID" value="NC_008312.1"/>
</dbReference>
<dbReference type="InterPro" id="IPR050266">
    <property type="entry name" value="AB_hydrolase_sf"/>
</dbReference>
<dbReference type="Gene3D" id="3.40.50.1820">
    <property type="entry name" value="alpha/beta hydrolase"/>
    <property type="match status" value="1"/>
</dbReference>
<dbReference type="EMBL" id="CP000393">
    <property type="protein sequence ID" value="ABG49821.1"/>
    <property type="molecule type" value="Genomic_DNA"/>
</dbReference>
<name>Q119K3_TRIEI</name>
<dbReference type="HOGENOM" id="CLU_020336_13_2_3"/>